<reference evidence="2 3" key="1">
    <citation type="journal article" date="2023" name="Sci. Data">
        <title>Genome assembly of the Korean intertidal mud-creeper Batillaria attramentaria.</title>
        <authorList>
            <person name="Patra A.K."/>
            <person name="Ho P.T."/>
            <person name="Jun S."/>
            <person name="Lee S.J."/>
            <person name="Kim Y."/>
            <person name="Won Y.J."/>
        </authorList>
    </citation>
    <scope>NUCLEOTIDE SEQUENCE [LARGE SCALE GENOMIC DNA]</scope>
    <source>
        <strain evidence="2">Wonlab-2016</strain>
    </source>
</reference>
<protein>
    <submittedName>
        <fullName evidence="2">Uncharacterized protein</fullName>
    </submittedName>
</protein>
<gene>
    <name evidence="2" type="ORF">BaRGS_00015282</name>
</gene>
<feature type="region of interest" description="Disordered" evidence="1">
    <location>
        <begin position="71"/>
        <end position="90"/>
    </location>
</feature>
<evidence type="ECO:0000313" key="2">
    <source>
        <dbReference type="EMBL" id="KAK7493382.1"/>
    </source>
</evidence>
<dbReference type="EMBL" id="JACVVK020000093">
    <property type="protein sequence ID" value="KAK7493382.1"/>
    <property type="molecule type" value="Genomic_DNA"/>
</dbReference>
<evidence type="ECO:0000256" key="1">
    <source>
        <dbReference type="SAM" id="MobiDB-lite"/>
    </source>
</evidence>
<sequence length="90" mass="10023">MLSHGQATVERGFSANKEVMVTNISDKCLITLRVIGDYVQRVGGLDKKEVTKKMLFAAASSCQKYQHHLDEQKRVKEVAERGEKEKGSVG</sequence>
<proteinExistence type="predicted"/>
<accession>A0ABD0L1V0</accession>
<dbReference type="AlphaFoldDB" id="A0ABD0L1V0"/>
<comment type="caution">
    <text evidence="2">The sequence shown here is derived from an EMBL/GenBank/DDBJ whole genome shotgun (WGS) entry which is preliminary data.</text>
</comment>
<dbReference type="Proteomes" id="UP001519460">
    <property type="component" value="Unassembled WGS sequence"/>
</dbReference>
<name>A0ABD0L1V0_9CAEN</name>
<organism evidence="2 3">
    <name type="scientific">Batillaria attramentaria</name>
    <dbReference type="NCBI Taxonomy" id="370345"/>
    <lineage>
        <taxon>Eukaryota</taxon>
        <taxon>Metazoa</taxon>
        <taxon>Spiralia</taxon>
        <taxon>Lophotrochozoa</taxon>
        <taxon>Mollusca</taxon>
        <taxon>Gastropoda</taxon>
        <taxon>Caenogastropoda</taxon>
        <taxon>Sorbeoconcha</taxon>
        <taxon>Cerithioidea</taxon>
        <taxon>Batillariidae</taxon>
        <taxon>Batillaria</taxon>
    </lineage>
</organism>
<keyword evidence="3" id="KW-1185">Reference proteome</keyword>
<evidence type="ECO:0000313" key="3">
    <source>
        <dbReference type="Proteomes" id="UP001519460"/>
    </source>
</evidence>